<sequence length="52" mass="6022">MKNNEKHVKHPYLGITAGLLALIIATSVAFFIPPHPDYEHVPQRWPSRTNWE</sequence>
<proteinExistence type="predicted"/>
<keyword evidence="3" id="KW-1185">Reference proteome</keyword>
<accession>A0A2R5HEC7</accession>
<organism evidence="2 3">
    <name type="scientific">Lactococcus termiticola</name>
    <dbReference type="NCBI Taxonomy" id="2169526"/>
    <lineage>
        <taxon>Bacteria</taxon>
        <taxon>Bacillati</taxon>
        <taxon>Bacillota</taxon>
        <taxon>Bacilli</taxon>
        <taxon>Lactobacillales</taxon>
        <taxon>Streptococcaceae</taxon>
        <taxon>Lactococcus</taxon>
    </lineage>
</organism>
<dbReference type="RefSeq" id="WP_165814941.1">
    <property type="nucleotide sequence ID" value="NZ_BFFO01000003.1"/>
</dbReference>
<dbReference type="EMBL" id="BFFO01000003">
    <property type="protein sequence ID" value="GBG96444.1"/>
    <property type="molecule type" value="Genomic_DNA"/>
</dbReference>
<keyword evidence="1" id="KW-0472">Membrane</keyword>
<keyword evidence="1" id="KW-0812">Transmembrane</keyword>
<evidence type="ECO:0000313" key="3">
    <source>
        <dbReference type="Proteomes" id="UP000245021"/>
    </source>
</evidence>
<reference evidence="2 3" key="1">
    <citation type="journal article" date="2018" name="Genome Announc.">
        <title>Draft Genome Sequence of Lactococcus sp. Strain NtB2 (JCM 32569), Isolated from the Gut of the Higher Termite Nasutitermes takasagoensis.</title>
        <authorList>
            <person name="Noda S."/>
            <person name="Aihara C."/>
            <person name="Yuki M."/>
            <person name="Ohkuma M."/>
        </authorList>
    </citation>
    <scope>NUCLEOTIDE SEQUENCE [LARGE SCALE GENOMIC DNA]</scope>
    <source>
        <strain evidence="2 3">NtB2</strain>
    </source>
</reference>
<name>A0A2R5HEC7_9LACT</name>
<protein>
    <submittedName>
        <fullName evidence="2">Uncharacterized protein</fullName>
    </submittedName>
</protein>
<dbReference type="AlphaFoldDB" id="A0A2R5HEC7"/>
<gene>
    <name evidence="2" type="ORF">NtB2_00556</name>
</gene>
<dbReference type="Proteomes" id="UP000245021">
    <property type="component" value="Unassembled WGS sequence"/>
</dbReference>
<evidence type="ECO:0000256" key="1">
    <source>
        <dbReference type="SAM" id="Phobius"/>
    </source>
</evidence>
<keyword evidence="1" id="KW-1133">Transmembrane helix</keyword>
<comment type="caution">
    <text evidence="2">The sequence shown here is derived from an EMBL/GenBank/DDBJ whole genome shotgun (WGS) entry which is preliminary data.</text>
</comment>
<feature type="transmembrane region" description="Helical" evidence="1">
    <location>
        <begin position="12"/>
        <end position="32"/>
    </location>
</feature>
<evidence type="ECO:0000313" key="2">
    <source>
        <dbReference type="EMBL" id="GBG96444.1"/>
    </source>
</evidence>